<comment type="caution">
    <text evidence="2">The sequence shown here is derived from an EMBL/GenBank/DDBJ whole genome shotgun (WGS) entry which is preliminary data.</text>
</comment>
<organism evidence="2 3">
    <name type="scientific">Rhodococcus rhodochrous</name>
    <dbReference type="NCBI Taxonomy" id="1829"/>
    <lineage>
        <taxon>Bacteria</taxon>
        <taxon>Bacillati</taxon>
        <taxon>Actinomycetota</taxon>
        <taxon>Actinomycetes</taxon>
        <taxon>Mycobacteriales</taxon>
        <taxon>Nocardiaceae</taxon>
        <taxon>Rhodococcus</taxon>
    </lineage>
</organism>
<proteinExistence type="predicted"/>
<dbReference type="Proteomes" id="UP001198630">
    <property type="component" value="Unassembled WGS sequence"/>
</dbReference>
<accession>A0AAW4XEM9</accession>
<reference evidence="2" key="1">
    <citation type="submission" date="2021-11" db="EMBL/GenBank/DDBJ databases">
        <title>Development of a sustainable strategy for remediation of hydrocarbon-contaminated territories based on the waste exchange concept.</title>
        <authorList>
            <person name="Elkin A."/>
        </authorList>
    </citation>
    <scope>NUCLEOTIDE SEQUENCE</scope>
    <source>
        <strain evidence="2">IEGM 757</strain>
    </source>
</reference>
<dbReference type="EMBL" id="JAJNCO010000004">
    <property type="protein sequence ID" value="MCD2111417.1"/>
    <property type="molecule type" value="Genomic_DNA"/>
</dbReference>
<evidence type="ECO:0000313" key="3">
    <source>
        <dbReference type="Proteomes" id="UP001198630"/>
    </source>
</evidence>
<name>A0AAW4XEM9_RHORH</name>
<feature type="region of interest" description="Disordered" evidence="1">
    <location>
        <begin position="1"/>
        <end position="31"/>
    </location>
</feature>
<dbReference type="AlphaFoldDB" id="A0AAW4XEM9"/>
<evidence type="ECO:0000313" key="2">
    <source>
        <dbReference type="EMBL" id="MCD2111417.1"/>
    </source>
</evidence>
<dbReference type="RefSeq" id="WP_230789883.1">
    <property type="nucleotide sequence ID" value="NZ_JAJNCO010000004.1"/>
</dbReference>
<gene>
    <name evidence="2" type="ORF">LQ384_09945</name>
</gene>
<feature type="compositionally biased region" description="Basic and acidic residues" evidence="1">
    <location>
        <begin position="1"/>
        <end position="29"/>
    </location>
</feature>
<evidence type="ECO:0000256" key="1">
    <source>
        <dbReference type="SAM" id="MobiDB-lite"/>
    </source>
</evidence>
<sequence length="159" mass="18099">MGYSKYDEEHLNQVRAEDAQRIKTADEQSRSATLALHEARARSAREQEAQRLAEQAEVDSSIEAIIEAKRRRATEPQNEIDQLRLARAARPAPEDRRDVAADATVAARNAEAQRMDAEFARRTGVPSILDRMAVSVDAYRVEQARREERARFLRGDRRA</sequence>
<evidence type="ECO:0008006" key="4">
    <source>
        <dbReference type="Google" id="ProtNLM"/>
    </source>
</evidence>
<protein>
    <recommendedName>
        <fullName evidence="4">IF2 family translation initiation factor</fullName>
    </recommendedName>
</protein>